<dbReference type="Pfam" id="PF01985">
    <property type="entry name" value="CRS1_YhbY"/>
    <property type="match status" value="1"/>
</dbReference>
<dbReference type="SMART" id="SM01103">
    <property type="entry name" value="CRS1_YhbY"/>
    <property type="match status" value="1"/>
</dbReference>
<dbReference type="STRING" id="1233.SAMN05216387_101182"/>
<evidence type="ECO:0000256" key="1">
    <source>
        <dbReference type="ARBA" id="ARBA00022884"/>
    </source>
</evidence>
<gene>
    <name evidence="4" type="ORF">SAMN05216387_101182</name>
</gene>
<evidence type="ECO:0000313" key="5">
    <source>
        <dbReference type="Proteomes" id="UP000198620"/>
    </source>
</evidence>
<accession>A0A1H7GA72</accession>
<dbReference type="PANTHER" id="PTHR40065:SF3">
    <property type="entry name" value="RNA-BINDING PROTEIN YHBY"/>
    <property type="match status" value="1"/>
</dbReference>
<dbReference type="InterPro" id="IPR051925">
    <property type="entry name" value="RNA-binding_domain"/>
</dbReference>
<dbReference type="OrthoDB" id="9797519at2"/>
<evidence type="ECO:0000259" key="3">
    <source>
        <dbReference type="PROSITE" id="PS51295"/>
    </source>
</evidence>
<name>A0A1H7GA72_9PROT</name>
<keyword evidence="1 2" id="KW-0694">RNA-binding</keyword>
<dbReference type="InterPro" id="IPR035920">
    <property type="entry name" value="YhbY-like_sf"/>
</dbReference>
<dbReference type="AlphaFoldDB" id="A0A1H7GA72"/>
<evidence type="ECO:0000256" key="2">
    <source>
        <dbReference type="PROSITE-ProRule" id="PRU00626"/>
    </source>
</evidence>
<organism evidence="4 5">
    <name type="scientific">Nitrosovibrio tenuis</name>
    <dbReference type="NCBI Taxonomy" id="1233"/>
    <lineage>
        <taxon>Bacteria</taxon>
        <taxon>Pseudomonadati</taxon>
        <taxon>Pseudomonadota</taxon>
        <taxon>Betaproteobacteria</taxon>
        <taxon>Nitrosomonadales</taxon>
        <taxon>Nitrosomonadaceae</taxon>
        <taxon>Nitrosovibrio</taxon>
    </lineage>
</organism>
<dbReference type="SUPFAM" id="SSF75471">
    <property type="entry name" value="YhbY-like"/>
    <property type="match status" value="1"/>
</dbReference>
<proteinExistence type="predicted"/>
<dbReference type="PROSITE" id="PS51295">
    <property type="entry name" value="CRM"/>
    <property type="match status" value="1"/>
</dbReference>
<dbReference type="RefSeq" id="WP_090825977.1">
    <property type="nucleotide sequence ID" value="NZ_FOBH01000001.1"/>
</dbReference>
<dbReference type="Gene3D" id="3.30.110.60">
    <property type="entry name" value="YhbY-like"/>
    <property type="match status" value="1"/>
</dbReference>
<keyword evidence="5" id="KW-1185">Reference proteome</keyword>
<reference evidence="4 5" key="1">
    <citation type="submission" date="2016-10" db="EMBL/GenBank/DDBJ databases">
        <authorList>
            <person name="de Groot N.N."/>
        </authorList>
    </citation>
    <scope>NUCLEOTIDE SEQUENCE [LARGE SCALE GENOMIC DNA]</scope>
    <source>
        <strain evidence="4 5">Nv1</strain>
    </source>
</reference>
<feature type="domain" description="CRM" evidence="3">
    <location>
        <begin position="2"/>
        <end position="98"/>
    </location>
</feature>
<protein>
    <submittedName>
        <fullName evidence="4">RNA-binding protein</fullName>
    </submittedName>
</protein>
<dbReference type="PANTHER" id="PTHR40065">
    <property type="entry name" value="RNA-BINDING PROTEIN YHBY"/>
    <property type="match status" value="1"/>
</dbReference>
<dbReference type="EMBL" id="FOBH01000001">
    <property type="protein sequence ID" value="SEK33400.1"/>
    <property type="molecule type" value="Genomic_DNA"/>
</dbReference>
<sequence length="110" mass="12387">MLALTSIVRRNLRVLAHSIRPVVWIGTAGLSESVMNELDQALKSHELIKIRVADCNWEARDAMLAEICQKLGASPVRHIGRILVVYRPKEDEISGETTDKAKKDKAKRTR</sequence>
<evidence type="ECO:0000313" key="4">
    <source>
        <dbReference type="EMBL" id="SEK33400.1"/>
    </source>
</evidence>
<dbReference type="InterPro" id="IPR001890">
    <property type="entry name" value="RNA-binding_CRM"/>
</dbReference>
<dbReference type="Proteomes" id="UP000198620">
    <property type="component" value="Unassembled WGS sequence"/>
</dbReference>
<dbReference type="GO" id="GO:0003723">
    <property type="term" value="F:RNA binding"/>
    <property type="evidence" value="ECO:0007669"/>
    <property type="project" value="UniProtKB-UniRule"/>
</dbReference>